<comment type="caution">
    <text evidence="11">The sequence shown here is derived from an EMBL/GenBank/DDBJ whole genome shotgun (WGS) entry which is preliminary data.</text>
</comment>
<dbReference type="EMBL" id="JBGBPQ010000004">
    <property type="protein sequence ID" value="KAL1525479.1"/>
    <property type="molecule type" value="Genomic_DNA"/>
</dbReference>
<keyword evidence="5" id="KW-0999">Mitochondrion inner membrane</keyword>
<reference evidence="11 12" key="1">
    <citation type="journal article" date="2024" name="Science">
        <title>Giant polyketide synthase enzymes in the biosynthesis of giant marine polyether toxins.</title>
        <authorList>
            <person name="Fallon T.R."/>
            <person name="Shende V.V."/>
            <person name="Wierzbicki I.H."/>
            <person name="Pendleton A.L."/>
            <person name="Watervoot N.F."/>
            <person name="Auber R.P."/>
            <person name="Gonzalez D.J."/>
            <person name="Wisecaver J.H."/>
            <person name="Moore B.S."/>
        </authorList>
    </citation>
    <scope>NUCLEOTIDE SEQUENCE [LARGE SCALE GENOMIC DNA]</scope>
    <source>
        <strain evidence="11 12">12B1</strain>
    </source>
</reference>
<gene>
    <name evidence="11" type="ORF">AB1Y20_020335</name>
</gene>
<name>A0AB34JTB6_PRYPA</name>
<dbReference type="InterPro" id="IPR003422">
    <property type="entry name" value="Cyt_b-c1_6"/>
</dbReference>
<dbReference type="Gene3D" id="1.10.287.20">
    <property type="entry name" value="Ubiquinol-cytochrome C reductase hinge domain"/>
    <property type="match status" value="1"/>
</dbReference>
<evidence type="ECO:0000313" key="12">
    <source>
        <dbReference type="Proteomes" id="UP001515480"/>
    </source>
</evidence>
<keyword evidence="12" id="KW-1185">Reference proteome</keyword>
<accession>A0AB34JTB6</accession>
<keyword evidence="7" id="KW-0496">Mitochondrion</keyword>
<dbReference type="AlphaFoldDB" id="A0AB34JTB6"/>
<dbReference type="InterPro" id="IPR036811">
    <property type="entry name" value="Ubol_cytC_Rdtase_hinge_dom_sf"/>
</dbReference>
<dbReference type="InterPro" id="IPR023184">
    <property type="entry name" value="Ubol_cytC_Rdtase_hinge_dom"/>
</dbReference>
<protein>
    <recommendedName>
        <fullName evidence="10">Ubiquinol-cytochrome C reductase hinge domain-containing protein</fullName>
    </recommendedName>
</protein>
<keyword evidence="9" id="KW-1015">Disulfide bond</keyword>
<keyword evidence="8" id="KW-0472">Membrane</keyword>
<evidence type="ECO:0000256" key="3">
    <source>
        <dbReference type="ARBA" id="ARBA00022448"/>
    </source>
</evidence>
<keyword evidence="4" id="KW-0679">Respiratory chain</keyword>
<dbReference type="PANTHER" id="PTHR15336:SF0">
    <property type="entry name" value="CYTOCHROME B-C1 COMPLEX SUBUNIT 6, MITOCHONDRIAL"/>
    <property type="match status" value="1"/>
</dbReference>
<evidence type="ECO:0000313" key="11">
    <source>
        <dbReference type="EMBL" id="KAL1525479.1"/>
    </source>
</evidence>
<dbReference type="GO" id="GO:0006122">
    <property type="term" value="P:mitochondrial electron transport, ubiquinol to cytochrome c"/>
    <property type="evidence" value="ECO:0007669"/>
    <property type="project" value="InterPro"/>
</dbReference>
<evidence type="ECO:0000256" key="2">
    <source>
        <dbReference type="ARBA" id="ARBA00006498"/>
    </source>
</evidence>
<dbReference type="FunFam" id="1.10.287.20:FF:000001">
    <property type="entry name" value="Cytochrome b-c1 complex subunit 6"/>
    <property type="match status" value="1"/>
</dbReference>
<dbReference type="Proteomes" id="UP001515480">
    <property type="component" value="Unassembled WGS sequence"/>
</dbReference>
<evidence type="ECO:0000259" key="10">
    <source>
        <dbReference type="Pfam" id="PF02320"/>
    </source>
</evidence>
<evidence type="ECO:0000256" key="9">
    <source>
        <dbReference type="ARBA" id="ARBA00023157"/>
    </source>
</evidence>
<feature type="domain" description="Ubiquinol-cytochrome C reductase hinge" evidence="10">
    <location>
        <begin position="18"/>
        <end position="76"/>
    </location>
</feature>
<dbReference type="GO" id="GO:0005743">
    <property type="term" value="C:mitochondrial inner membrane"/>
    <property type="evidence" value="ECO:0007669"/>
    <property type="project" value="UniProtKB-SubCell"/>
</dbReference>
<evidence type="ECO:0000256" key="5">
    <source>
        <dbReference type="ARBA" id="ARBA00022792"/>
    </source>
</evidence>
<organism evidence="11 12">
    <name type="scientific">Prymnesium parvum</name>
    <name type="common">Toxic golden alga</name>
    <dbReference type="NCBI Taxonomy" id="97485"/>
    <lineage>
        <taxon>Eukaryota</taxon>
        <taxon>Haptista</taxon>
        <taxon>Haptophyta</taxon>
        <taxon>Prymnesiophyceae</taxon>
        <taxon>Prymnesiales</taxon>
        <taxon>Prymnesiaceae</taxon>
        <taxon>Prymnesium</taxon>
    </lineage>
</organism>
<dbReference type="PANTHER" id="PTHR15336">
    <property type="entry name" value="UBIQUINOL-CYTOCHROME C REDUCTASE COMPLEX 7.8 KDA PROTEIN"/>
    <property type="match status" value="1"/>
</dbReference>
<evidence type="ECO:0000256" key="1">
    <source>
        <dbReference type="ARBA" id="ARBA00004137"/>
    </source>
</evidence>
<comment type="similarity">
    <text evidence="2">Belongs to the UQCRH/QCR6 family.</text>
</comment>
<evidence type="ECO:0000256" key="8">
    <source>
        <dbReference type="ARBA" id="ARBA00023136"/>
    </source>
</evidence>
<evidence type="ECO:0000256" key="7">
    <source>
        <dbReference type="ARBA" id="ARBA00023128"/>
    </source>
</evidence>
<sequence length="77" mass="8490">MAEPRYGGAYVPIDLCTDPKPDVDRKCAPGCSAAWEKYQACATRIEEKGSGECSGYYMDYFKCVDKCTAKSLFSQLA</sequence>
<dbReference type="SUPFAM" id="SSF81531">
    <property type="entry name" value="Non-heme 11 kDa protein of cytochrome bc1 complex (Ubiquinol-cytochrome c reductase)"/>
    <property type="match status" value="1"/>
</dbReference>
<evidence type="ECO:0000256" key="4">
    <source>
        <dbReference type="ARBA" id="ARBA00022660"/>
    </source>
</evidence>
<comment type="subcellular location">
    <subcellularLocation>
        <location evidence="1">Mitochondrion inner membrane</location>
        <topology evidence="1">Peripheral membrane protein</topology>
        <orientation evidence="1">Intermembrane side</orientation>
    </subcellularLocation>
</comment>
<keyword evidence="6" id="KW-0249">Electron transport</keyword>
<proteinExistence type="inferred from homology"/>
<keyword evidence="3" id="KW-0813">Transport</keyword>
<evidence type="ECO:0000256" key="6">
    <source>
        <dbReference type="ARBA" id="ARBA00022982"/>
    </source>
</evidence>
<dbReference type="Pfam" id="PF02320">
    <property type="entry name" value="UCR_hinge"/>
    <property type="match status" value="1"/>
</dbReference>